<keyword evidence="4" id="KW-0547">Nucleotide-binding</keyword>
<evidence type="ECO:0000256" key="7">
    <source>
        <dbReference type="ARBA" id="ARBA00022967"/>
    </source>
</evidence>
<name>A0A2S6ZE52_9XANT</name>
<evidence type="ECO:0000313" key="12">
    <source>
        <dbReference type="EMBL" id="PPT90446.1"/>
    </source>
</evidence>
<keyword evidence="6" id="KW-0653">Protein transport</keyword>
<proteinExistence type="inferred from homology"/>
<dbReference type="SUPFAM" id="SSF52540">
    <property type="entry name" value="P-loop containing nucleoside triphosphate hydrolases"/>
    <property type="match status" value="1"/>
</dbReference>
<keyword evidence="3" id="KW-0963">Cytoplasm</keyword>
<dbReference type="AlphaFoldDB" id="A0A2S6ZE52"/>
<dbReference type="Gene3D" id="3.40.50.12240">
    <property type="match status" value="1"/>
</dbReference>
<comment type="catalytic activity">
    <reaction evidence="10">
        <text>ATP + H2O + cellular proteinSide 1 = ADP + phosphate + cellular proteinSide 2.</text>
        <dbReference type="EC" id="7.4.2.8"/>
    </reaction>
</comment>
<dbReference type="PANTHER" id="PTHR15184:SF9">
    <property type="entry name" value="SPI-1 TYPE 3 SECRETION SYSTEM ATPASE"/>
    <property type="match status" value="1"/>
</dbReference>
<comment type="caution">
    <text evidence="12">The sequence shown here is derived from an EMBL/GenBank/DDBJ whole genome shotgun (WGS) entry which is preliminary data.</text>
</comment>
<evidence type="ECO:0000259" key="11">
    <source>
        <dbReference type="SMART" id="SM00382"/>
    </source>
</evidence>
<dbReference type="InterPro" id="IPR050053">
    <property type="entry name" value="ATPase_alpha/beta_chains"/>
</dbReference>
<dbReference type="GO" id="GO:0030254">
    <property type="term" value="P:protein secretion by the type III secretion system"/>
    <property type="evidence" value="ECO:0007669"/>
    <property type="project" value="InterPro"/>
</dbReference>
<gene>
    <name evidence="12" type="ORF">XthCFBP4691_12265</name>
</gene>
<evidence type="ECO:0000256" key="6">
    <source>
        <dbReference type="ARBA" id="ARBA00022927"/>
    </source>
</evidence>
<dbReference type="Pfam" id="PF02874">
    <property type="entry name" value="ATP-synt_ab_N"/>
    <property type="match status" value="1"/>
</dbReference>
<comment type="subcellular location">
    <subcellularLocation>
        <location evidence="1">Cytoplasm</location>
    </subcellularLocation>
</comment>
<dbReference type="PANTHER" id="PTHR15184">
    <property type="entry name" value="ATP SYNTHASE"/>
    <property type="match status" value="1"/>
</dbReference>
<dbReference type="CDD" id="cd01426">
    <property type="entry name" value="ATP-synt_F1_V1_A1_AB_FliI_N"/>
    <property type="match status" value="1"/>
</dbReference>
<dbReference type="FunFam" id="3.40.50.12240:FF:000002">
    <property type="entry name" value="Flagellum-specific ATP synthase FliI"/>
    <property type="match status" value="1"/>
</dbReference>
<dbReference type="Pfam" id="PF18269">
    <property type="entry name" value="T3SS_ATPase_C"/>
    <property type="match status" value="1"/>
</dbReference>
<evidence type="ECO:0000256" key="3">
    <source>
        <dbReference type="ARBA" id="ARBA00022490"/>
    </source>
</evidence>
<dbReference type="Proteomes" id="UP000239898">
    <property type="component" value="Unassembled WGS sequence"/>
</dbReference>
<dbReference type="Pfam" id="PF00006">
    <property type="entry name" value="ATP-synt_ab"/>
    <property type="match status" value="1"/>
</dbReference>
<evidence type="ECO:0000256" key="4">
    <source>
        <dbReference type="ARBA" id="ARBA00022741"/>
    </source>
</evidence>
<dbReference type="InterPro" id="IPR040627">
    <property type="entry name" value="T3SS_ATPase_C"/>
</dbReference>
<protein>
    <recommendedName>
        <fullName evidence="9">protein-secreting ATPase</fullName>
        <ecNumber evidence="9">7.4.2.8</ecNumber>
    </recommendedName>
</protein>
<dbReference type="GO" id="GO:0005524">
    <property type="term" value="F:ATP binding"/>
    <property type="evidence" value="ECO:0007669"/>
    <property type="project" value="UniProtKB-KW"/>
</dbReference>
<dbReference type="InterPro" id="IPR004100">
    <property type="entry name" value="ATPase_F1/V1/A1_a/bsu_N"/>
</dbReference>
<comment type="similarity">
    <text evidence="8">Belongs to the ATPase alpha/beta chains family. T3SS ATPase subfamily.</text>
</comment>
<evidence type="ECO:0000256" key="8">
    <source>
        <dbReference type="ARBA" id="ARBA00024342"/>
    </source>
</evidence>
<evidence type="ECO:0000256" key="9">
    <source>
        <dbReference type="ARBA" id="ARBA00024382"/>
    </source>
</evidence>
<dbReference type="NCBIfam" id="NF006012">
    <property type="entry name" value="PRK08149.1"/>
    <property type="match status" value="1"/>
</dbReference>
<dbReference type="InterPro" id="IPR000194">
    <property type="entry name" value="ATPase_F1/V1/A1_a/bsu_nucl-bd"/>
</dbReference>
<keyword evidence="7" id="KW-1278">Translocase</keyword>
<dbReference type="PROSITE" id="PS00152">
    <property type="entry name" value="ATPASE_ALPHA_BETA"/>
    <property type="match status" value="1"/>
</dbReference>
<dbReference type="GO" id="GO:0030257">
    <property type="term" value="C:type III protein secretion system complex"/>
    <property type="evidence" value="ECO:0007669"/>
    <property type="project" value="InterPro"/>
</dbReference>
<dbReference type="GO" id="GO:0008564">
    <property type="term" value="F:protein-exporting ATPase activity"/>
    <property type="evidence" value="ECO:0007669"/>
    <property type="project" value="UniProtKB-EC"/>
</dbReference>
<evidence type="ECO:0000256" key="2">
    <source>
        <dbReference type="ARBA" id="ARBA00022448"/>
    </source>
</evidence>
<dbReference type="EMBL" id="MIGX01000057">
    <property type="protein sequence ID" value="PPT90446.1"/>
    <property type="molecule type" value="Genomic_DNA"/>
</dbReference>
<dbReference type="GO" id="GO:0005737">
    <property type="term" value="C:cytoplasm"/>
    <property type="evidence" value="ECO:0007669"/>
    <property type="project" value="UniProtKB-SubCell"/>
</dbReference>
<dbReference type="NCBIfam" id="TIGR01026">
    <property type="entry name" value="fliI_yscN"/>
    <property type="match status" value="1"/>
</dbReference>
<dbReference type="InterPro" id="IPR005714">
    <property type="entry name" value="ATPase_T3SS_FliI/YscN"/>
</dbReference>
<dbReference type="GO" id="GO:0046933">
    <property type="term" value="F:proton-transporting ATP synthase activity, rotational mechanism"/>
    <property type="evidence" value="ECO:0007669"/>
    <property type="project" value="TreeGrafter"/>
</dbReference>
<keyword evidence="5" id="KW-0067">ATP-binding</keyword>
<sequence length="433" mass="47189">MTPQPLRMLRRFAHPHYLSGPIIEAPLRDVAVGEVCDMRRHWRDDEVVARAQVVGFRRDMAILSLLGNPRGLSRESVLVPTGGALTVRVDDSMLGAVLDSNGTHVARLAPPLPSVNPARWCALDAEPPSFDRRVPISEVLHSGIRVVDALTPCGVGQRLGIFAAAGTGKTSLVTMLMKHAAADVFVVGLIGERGREVTEFVEEMKKSPQSRRSVVVYATSDASSIDRCNAALLATTVAEYYRDHGCKVVLVQDSLTRYARALRDVALAAGAAPARRGYPASVFEALPRLLERPGATDRGSITAFYTVLLESDDEADPIAEEIRSILDGHIYLSRKLAAKNHYPAVDVLRSLSRVASQICPPAQSRAAGAIREKLSRLDELQLMLDLGEYRPGENAANDRLLERKDALNTWLQQARDRASEPDAIVAQMVELAA</sequence>
<dbReference type="EC" id="7.4.2.8" evidence="9"/>
<dbReference type="GO" id="GO:0016887">
    <property type="term" value="F:ATP hydrolysis activity"/>
    <property type="evidence" value="ECO:0007669"/>
    <property type="project" value="InterPro"/>
</dbReference>
<dbReference type="InterPro" id="IPR020003">
    <property type="entry name" value="ATPase_a/bsu_AS"/>
</dbReference>
<dbReference type="InterPro" id="IPR027417">
    <property type="entry name" value="P-loop_NTPase"/>
</dbReference>
<dbReference type="OrthoDB" id="9803053at2"/>
<evidence type="ECO:0000256" key="10">
    <source>
        <dbReference type="ARBA" id="ARBA00034006"/>
    </source>
</evidence>
<dbReference type="SMART" id="SM00382">
    <property type="entry name" value="AAA"/>
    <property type="match status" value="1"/>
</dbReference>
<evidence type="ECO:0000313" key="13">
    <source>
        <dbReference type="Proteomes" id="UP000239898"/>
    </source>
</evidence>
<evidence type="ECO:0000256" key="1">
    <source>
        <dbReference type="ARBA" id="ARBA00004496"/>
    </source>
</evidence>
<organism evidence="12 13">
    <name type="scientific">Xanthomonas theicola</name>
    <dbReference type="NCBI Taxonomy" id="56464"/>
    <lineage>
        <taxon>Bacteria</taxon>
        <taxon>Pseudomonadati</taxon>
        <taxon>Pseudomonadota</taxon>
        <taxon>Gammaproteobacteria</taxon>
        <taxon>Lysobacterales</taxon>
        <taxon>Lysobacteraceae</taxon>
        <taxon>Xanthomonas</taxon>
    </lineage>
</organism>
<reference evidence="12 13" key="1">
    <citation type="submission" date="2016-08" db="EMBL/GenBank/DDBJ databases">
        <title>Evolution of the type three secretion system and type three effector repertoires in Xanthomonas.</title>
        <authorList>
            <person name="Merda D."/>
            <person name="Briand M."/>
            <person name="Bosis E."/>
            <person name="Rousseau C."/>
            <person name="Portier P."/>
            <person name="Jacques M.-A."/>
            <person name="Fischer-Le Saux M."/>
        </authorList>
    </citation>
    <scope>NUCLEOTIDE SEQUENCE [LARGE SCALE GENOMIC DNA]</scope>
    <source>
        <strain evidence="12 13">CFBP 4691</strain>
    </source>
</reference>
<dbReference type="InterPro" id="IPR003593">
    <property type="entry name" value="AAA+_ATPase"/>
</dbReference>
<accession>A0A2S6ZE52</accession>
<keyword evidence="13" id="KW-1185">Reference proteome</keyword>
<feature type="domain" description="AAA+ ATPase" evidence="11">
    <location>
        <begin position="155"/>
        <end position="336"/>
    </location>
</feature>
<evidence type="ECO:0000256" key="5">
    <source>
        <dbReference type="ARBA" id="ARBA00022840"/>
    </source>
</evidence>
<keyword evidence="2" id="KW-0813">Transport</keyword>